<dbReference type="Gene3D" id="3.40.1190.20">
    <property type="match status" value="1"/>
</dbReference>
<dbReference type="EMBL" id="CP011367">
    <property type="protein sequence ID" value="AKJ94189.1"/>
    <property type="molecule type" value="Genomic_DNA"/>
</dbReference>
<sequence length="296" mass="31143">MARILATGIVTLDHTLDVAAFPAEDDEVRALASTTQPGGNATNTATILAQFGHRPGLAAVIAEGAAGDALSASLEGHGLDVRHCVRRPGATPTSHILRSRETGSRTIVHHRDLPELGVEDLAGVPWPEYDWLHFEGRNPEALASILRAVRESIFDQPVSLELEKPRPGLDACLDYADVLMLSRDWAASVAGTPEAALQQLSERFPDRILTVTAGGEGAWMAVRGAIHHCEATPGLRVVDSVGAGDTFNAGLIHALVSGEPPEQALTAAVRLAERKLEQVGLDGLGNAASDPGAWPG</sequence>
<dbReference type="PROSITE" id="PS00584">
    <property type="entry name" value="PFKB_KINASES_2"/>
    <property type="match status" value="1"/>
</dbReference>
<dbReference type="PATRIC" id="fig|106634.4.peg.375"/>
<keyword evidence="5" id="KW-1185">Reference proteome</keyword>
<evidence type="ECO:0000256" key="1">
    <source>
        <dbReference type="ARBA" id="ARBA00022679"/>
    </source>
</evidence>
<dbReference type="STRING" id="106634.TVD_01845"/>
<dbReference type="GO" id="GO:0016301">
    <property type="term" value="F:kinase activity"/>
    <property type="evidence" value="ECO:0007669"/>
    <property type="project" value="UniProtKB-KW"/>
</dbReference>
<protein>
    <submittedName>
        <fullName evidence="4">Carbohydrate kinase</fullName>
    </submittedName>
</protein>
<dbReference type="Pfam" id="PF00294">
    <property type="entry name" value="PfkB"/>
    <property type="match status" value="1"/>
</dbReference>
<dbReference type="Proteomes" id="UP000064201">
    <property type="component" value="Chromosome"/>
</dbReference>
<keyword evidence="1" id="KW-0808">Transferase</keyword>
<feature type="domain" description="Carbohydrate kinase PfkB" evidence="3">
    <location>
        <begin position="1"/>
        <end position="280"/>
    </location>
</feature>
<dbReference type="PANTHER" id="PTHR42774:SF3">
    <property type="entry name" value="KETOHEXOKINASE"/>
    <property type="match status" value="1"/>
</dbReference>
<proteinExistence type="predicted"/>
<evidence type="ECO:0000259" key="3">
    <source>
        <dbReference type="Pfam" id="PF00294"/>
    </source>
</evidence>
<dbReference type="InterPro" id="IPR011611">
    <property type="entry name" value="PfkB_dom"/>
</dbReference>
<dbReference type="InterPro" id="IPR052562">
    <property type="entry name" value="Ketohexokinase-related"/>
</dbReference>
<dbReference type="SUPFAM" id="SSF53613">
    <property type="entry name" value="Ribokinase-like"/>
    <property type="match status" value="1"/>
</dbReference>
<dbReference type="PANTHER" id="PTHR42774">
    <property type="entry name" value="PHOSPHOTRANSFERASE SYSTEM TRANSPORT PROTEIN"/>
    <property type="match status" value="1"/>
</dbReference>
<name>A0A0G3G1D8_9GAMM</name>
<gene>
    <name evidence="4" type="ORF">TVD_01845</name>
</gene>
<keyword evidence="2 4" id="KW-0418">Kinase</keyword>
<dbReference type="OrthoDB" id="9813569at2"/>
<evidence type="ECO:0000313" key="5">
    <source>
        <dbReference type="Proteomes" id="UP000064201"/>
    </source>
</evidence>
<dbReference type="AlphaFoldDB" id="A0A0G3G1D8"/>
<dbReference type="KEGG" id="tvr:TVD_01845"/>
<evidence type="ECO:0000256" key="2">
    <source>
        <dbReference type="ARBA" id="ARBA00022777"/>
    </source>
</evidence>
<dbReference type="InterPro" id="IPR029056">
    <property type="entry name" value="Ribokinase-like"/>
</dbReference>
<dbReference type="RefSeq" id="WP_047250667.1">
    <property type="nucleotide sequence ID" value="NZ_CP011367.1"/>
</dbReference>
<evidence type="ECO:0000313" key="4">
    <source>
        <dbReference type="EMBL" id="AKJ94189.1"/>
    </source>
</evidence>
<organism evidence="4 5">
    <name type="scientific">Thioalkalivibrio versutus</name>
    <dbReference type="NCBI Taxonomy" id="106634"/>
    <lineage>
        <taxon>Bacteria</taxon>
        <taxon>Pseudomonadati</taxon>
        <taxon>Pseudomonadota</taxon>
        <taxon>Gammaproteobacteria</taxon>
        <taxon>Chromatiales</taxon>
        <taxon>Ectothiorhodospiraceae</taxon>
        <taxon>Thioalkalivibrio</taxon>
    </lineage>
</organism>
<accession>A0A0G3G1D8</accession>
<reference evidence="4 5" key="1">
    <citation type="submission" date="2015-04" db="EMBL/GenBank/DDBJ databases">
        <title>Complete Sequence for the Genome of the Thioalkalivibrio versutus D301.</title>
        <authorList>
            <person name="Mu T."/>
            <person name="Zhou J."/>
            <person name="Xu X."/>
        </authorList>
    </citation>
    <scope>NUCLEOTIDE SEQUENCE [LARGE SCALE GENOMIC DNA]</scope>
    <source>
        <strain evidence="4 5">D301</strain>
    </source>
</reference>
<dbReference type="InterPro" id="IPR002173">
    <property type="entry name" value="Carboh/pur_kinase_PfkB_CS"/>
</dbReference>